<dbReference type="AlphaFoldDB" id="A0AA39CAY2"/>
<sequence>MRWDSLAPFIFDYNYTVPLSQHASVGRKIRQYYIGDKPIDKSTAMRIVHAVGDRLYVMGGVQAARMMAKANKSPVKYYYFSYHGADSLSYAMTRTKEDWGNLN</sequence>
<comment type="caution">
    <text evidence="1">The sequence shown here is derived from an EMBL/GenBank/DDBJ whole genome shotgun (WGS) entry which is preliminary data.</text>
</comment>
<gene>
    <name evidence="1" type="ORF">PV328_008084</name>
</gene>
<dbReference type="EMBL" id="JAQQBS010001423">
    <property type="protein sequence ID" value="KAK0160700.1"/>
    <property type="molecule type" value="Genomic_DNA"/>
</dbReference>
<dbReference type="Gene3D" id="3.40.50.1820">
    <property type="entry name" value="alpha/beta hydrolase"/>
    <property type="match status" value="1"/>
</dbReference>
<dbReference type="Proteomes" id="UP001168990">
    <property type="component" value="Unassembled WGS sequence"/>
</dbReference>
<dbReference type="InterPro" id="IPR029058">
    <property type="entry name" value="AB_hydrolase_fold"/>
</dbReference>
<dbReference type="SUPFAM" id="SSF53474">
    <property type="entry name" value="alpha/beta-Hydrolases"/>
    <property type="match status" value="1"/>
</dbReference>
<accession>A0AA39CAY2</accession>
<protein>
    <submittedName>
        <fullName evidence="1">Uncharacterized protein</fullName>
    </submittedName>
</protein>
<name>A0AA39CAY2_9HYME</name>
<proteinExistence type="predicted"/>
<evidence type="ECO:0000313" key="2">
    <source>
        <dbReference type="Proteomes" id="UP001168990"/>
    </source>
</evidence>
<reference evidence="1" key="2">
    <citation type="submission" date="2023-03" db="EMBL/GenBank/DDBJ databases">
        <authorList>
            <person name="Inwood S.N."/>
            <person name="Skelly J.G."/>
            <person name="Guhlin J."/>
            <person name="Harrop T.W.R."/>
            <person name="Goldson S.G."/>
            <person name="Dearden P.K."/>
        </authorList>
    </citation>
    <scope>NUCLEOTIDE SEQUENCE</scope>
    <source>
        <strain evidence="1">Irish</strain>
        <tissue evidence="1">Whole body</tissue>
    </source>
</reference>
<organism evidence="1 2">
    <name type="scientific">Microctonus aethiopoides</name>
    <dbReference type="NCBI Taxonomy" id="144406"/>
    <lineage>
        <taxon>Eukaryota</taxon>
        <taxon>Metazoa</taxon>
        <taxon>Ecdysozoa</taxon>
        <taxon>Arthropoda</taxon>
        <taxon>Hexapoda</taxon>
        <taxon>Insecta</taxon>
        <taxon>Pterygota</taxon>
        <taxon>Neoptera</taxon>
        <taxon>Endopterygota</taxon>
        <taxon>Hymenoptera</taxon>
        <taxon>Apocrita</taxon>
        <taxon>Ichneumonoidea</taxon>
        <taxon>Braconidae</taxon>
        <taxon>Euphorinae</taxon>
        <taxon>Microctonus</taxon>
    </lineage>
</organism>
<keyword evidence="2" id="KW-1185">Reference proteome</keyword>
<evidence type="ECO:0000313" key="1">
    <source>
        <dbReference type="EMBL" id="KAK0160700.1"/>
    </source>
</evidence>
<reference evidence="1" key="1">
    <citation type="journal article" date="2023" name="bioRxiv">
        <title>Scaffold-level genome assemblies of two parasitoid biocontrol wasps reveal the parthenogenesis mechanism and an associated novel virus.</title>
        <authorList>
            <person name="Inwood S."/>
            <person name="Skelly J."/>
            <person name="Guhlin J."/>
            <person name="Harrop T."/>
            <person name="Goldson S."/>
            <person name="Dearden P."/>
        </authorList>
    </citation>
    <scope>NUCLEOTIDE SEQUENCE</scope>
    <source>
        <strain evidence="1">Irish</strain>
        <tissue evidence="1">Whole body</tissue>
    </source>
</reference>